<evidence type="ECO:0000313" key="4">
    <source>
        <dbReference type="EMBL" id="CED84560.1"/>
    </source>
</evidence>
<accession>A0A0F7SVJ2</accession>
<dbReference type="Gene3D" id="1.10.287.110">
    <property type="entry name" value="DnaJ domain"/>
    <property type="match status" value="1"/>
</dbReference>
<evidence type="ECO:0000256" key="2">
    <source>
        <dbReference type="SAM" id="SignalP"/>
    </source>
</evidence>
<sequence>MSTLITHLAPVLLPPLINALPLPSLLKTPKNIRRIHIAFVSLYIAYTLLSSHLRLSSAGNFYQILGLDRSSFSPERQGEEGVERVLKDGWRAWAKKNHPDRVRDTLFGGREEIEQRFVEGRRAFDGLSDEGKRWAYDRFGEQVMNWKGLVTQREYLFRGLMGSFMFYIVSAGVLAFMTLISNGGPNIIYWRNLTLPTLFLLELSLLIFPTPYAADGDLSSFHPFPNRVLTKLFPSRTQHQHVLFLHELYLALNMCINQLGPLLFPSPVTESRSGGSVEEENSVGKWMDRVESLVGVAEDEASRIYHAELFPVLSTPDETGSVSVDGKLRRLLDREMEDVLVESRIRSHPAVAPAWAEAVRQGRSRKRERIE</sequence>
<dbReference type="InterPro" id="IPR036869">
    <property type="entry name" value="J_dom_sf"/>
</dbReference>
<keyword evidence="1" id="KW-0812">Transmembrane</keyword>
<keyword evidence="2" id="KW-0732">Signal</keyword>
<proteinExistence type="predicted"/>
<dbReference type="PRINTS" id="PR00625">
    <property type="entry name" value="JDOMAIN"/>
</dbReference>
<keyword evidence="1" id="KW-1133">Transmembrane helix</keyword>
<organism evidence="4">
    <name type="scientific">Phaffia rhodozyma</name>
    <name type="common">Yeast</name>
    <name type="synonym">Xanthophyllomyces dendrorhous</name>
    <dbReference type="NCBI Taxonomy" id="264483"/>
    <lineage>
        <taxon>Eukaryota</taxon>
        <taxon>Fungi</taxon>
        <taxon>Dikarya</taxon>
        <taxon>Basidiomycota</taxon>
        <taxon>Agaricomycotina</taxon>
        <taxon>Tremellomycetes</taxon>
        <taxon>Cystofilobasidiales</taxon>
        <taxon>Mrakiaceae</taxon>
        <taxon>Phaffia</taxon>
    </lineage>
</organism>
<evidence type="ECO:0000259" key="3">
    <source>
        <dbReference type="PROSITE" id="PS50076"/>
    </source>
</evidence>
<dbReference type="AlphaFoldDB" id="A0A0F7SVJ2"/>
<evidence type="ECO:0000256" key="1">
    <source>
        <dbReference type="SAM" id="Phobius"/>
    </source>
</evidence>
<keyword evidence="1" id="KW-0472">Membrane</keyword>
<feature type="chain" id="PRO_5002522097" evidence="2">
    <location>
        <begin position="20"/>
        <end position="371"/>
    </location>
</feature>
<protein>
    <submittedName>
        <fullName evidence="4">Molecular chaperone (DnaJ superfamily)</fullName>
    </submittedName>
</protein>
<dbReference type="PROSITE" id="PS50076">
    <property type="entry name" value="DNAJ_2"/>
    <property type="match status" value="1"/>
</dbReference>
<dbReference type="InterPro" id="IPR001623">
    <property type="entry name" value="DnaJ_domain"/>
</dbReference>
<name>A0A0F7SVJ2_PHARH</name>
<dbReference type="CDD" id="cd06257">
    <property type="entry name" value="DnaJ"/>
    <property type="match status" value="1"/>
</dbReference>
<dbReference type="EMBL" id="LN483166">
    <property type="protein sequence ID" value="CED84560.1"/>
    <property type="molecule type" value="Genomic_DNA"/>
</dbReference>
<feature type="transmembrane region" description="Helical" evidence="1">
    <location>
        <begin position="155"/>
        <end position="181"/>
    </location>
</feature>
<feature type="domain" description="J" evidence="3">
    <location>
        <begin position="60"/>
        <end position="140"/>
    </location>
</feature>
<feature type="signal peptide" evidence="2">
    <location>
        <begin position="1"/>
        <end position="19"/>
    </location>
</feature>
<feature type="transmembrane region" description="Helical" evidence="1">
    <location>
        <begin position="187"/>
        <end position="208"/>
    </location>
</feature>
<reference evidence="4" key="1">
    <citation type="submission" date="2014-08" db="EMBL/GenBank/DDBJ databases">
        <authorList>
            <person name="Sharma Rahul"/>
            <person name="Thines Marco"/>
        </authorList>
    </citation>
    <scope>NUCLEOTIDE SEQUENCE</scope>
</reference>
<dbReference type="SUPFAM" id="SSF46565">
    <property type="entry name" value="Chaperone J-domain"/>
    <property type="match status" value="1"/>
</dbReference>